<dbReference type="Gene3D" id="3.30.70.120">
    <property type="match status" value="1"/>
</dbReference>
<evidence type="ECO:0000313" key="3">
    <source>
        <dbReference type="Proteomes" id="UP000033615"/>
    </source>
</evidence>
<dbReference type="InterPro" id="IPR004323">
    <property type="entry name" value="Ion_tolerance_CutA"/>
</dbReference>
<dbReference type="GO" id="GO:0005507">
    <property type="term" value="F:copper ion binding"/>
    <property type="evidence" value="ECO:0007669"/>
    <property type="project" value="TreeGrafter"/>
</dbReference>
<dbReference type="GO" id="GO:0010038">
    <property type="term" value="P:response to metal ion"/>
    <property type="evidence" value="ECO:0007669"/>
    <property type="project" value="InterPro"/>
</dbReference>
<dbReference type="EMBL" id="LAKD02000050">
    <property type="protein sequence ID" value="OPF77850.1"/>
    <property type="molecule type" value="Genomic_DNA"/>
</dbReference>
<dbReference type="Proteomes" id="UP000033615">
    <property type="component" value="Unassembled WGS sequence"/>
</dbReference>
<dbReference type="PANTHER" id="PTHR23419:SF8">
    <property type="entry name" value="FI09726P"/>
    <property type="match status" value="1"/>
</dbReference>
<dbReference type="PANTHER" id="PTHR23419">
    <property type="entry name" value="DIVALENT CATION TOLERANCE CUTA-RELATED"/>
    <property type="match status" value="1"/>
</dbReference>
<organism evidence="2 3">
    <name type="scientific">Streptomyces antioxidans</name>
    <dbReference type="NCBI Taxonomy" id="1507734"/>
    <lineage>
        <taxon>Bacteria</taxon>
        <taxon>Bacillati</taxon>
        <taxon>Actinomycetota</taxon>
        <taxon>Actinomycetes</taxon>
        <taxon>Kitasatosporales</taxon>
        <taxon>Streptomycetaceae</taxon>
        <taxon>Streptomyces</taxon>
    </lineage>
</organism>
<comment type="similarity">
    <text evidence="1">Belongs to the CutA family.</text>
</comment>
<dbReference type="InterPro" id="IPR011322">
    <property type="entry name" value="N-reg_PII-like_a/b"/>
</dbReference>
<keyword evidence="3" id="KW-1185">Reference proteome</keyword>
<dbReference type="RefSeq" id="WP_046086240.1">
    <property type="nucleotide sequence ID" value="NZ_LAKD02000050.1"/>
</dbReference>
<proteinExistence type="inferred from homology"/>
<dbReference type="SUPFAM" id="SSF54913">
    <property type="entry name" value="GlnB-like"/>
    <property type="match status" value="1"/>
</dbReference>
<dbReference type="AlphaFoldDB" id="A0A1V4D2A3"/>
<dbReference type="Pfam" id="PF03091">
    <property type="entry name" value="CutA1"/>
    <property type="match status" value="1"/>
</dbReference>
<dbReference type="OrthoDB" id="37622at2"/>
<protein>
    <submittedName>
        <fullName evidence="2">Divalent-cation tolerance protein CutA</fullName>
    </submittedName>
</protein>
<dbReference type="InterPro" id="IPR015867">
    <property type="entry name" value="N-reg_PII/ATP_PRibTrfase_C"/>
</dbReference>
<evidence type="ECO:0000256" key="1">
    <source>
        <dbReference type="ARBA" id="ARBA00010169"/>
    </source>
</evidence>
<accession>A0A1V4D2A3</accession>
<name>A0A1V4D2A3_9ACTN</name>
<evidence type="ECO:0000313" key="2">
    <source>
        <dbReference type="EMBL" id="OPF77850.1"/>
    </source>
</evidence>
<reference evidence="2" key="1">
    <citation type="submission" date="2016-12" db="EMBL/GenBank/DDBJ databases">
        <title>Genome sequence of Streptomyces antioxidans MUSC 164.</title>
        <authorList>
            <person name="Lee L.-H."/>
            <person name="Ser H.-L."/>
        </authorList>
    </citation>
    <scope>NUCLEOTIDE SEQUENCE [LARGE SCALE GENOMIC DNA]</scope>
    <source>
        <strain evidence="2">MUSC 164</strain>
    </source>
</reference>
<gene>
    <name evidence="2" type="ORF">VT50_0220705</name>
</gene>
<sequence>MAEYLQVATATETRDDAVKLAQSVVAARLAAGAQIVGPVASVFWHQGEFGTGEEWQLLLKTRADRYAALEVHLLEHHPWKNPEVSAVPLAGAVDYLRWIDKSTQPGLD</sequence>
<comment type="caution">
    <text evidence="2">The sequence shown here is derived from an EMBL/GenBank/DDBJ whole genome shotgun (WGS) entry which is preliminary data.</text>
</comment>